<protein>
    <submittedName>
        <fullName evidence="2">Uncharacterized protein</fullName>
    </submittedName>
</protein>
<keyword evidence="1" id="KW-0175">Coiled coil</keyword>
<feature type="coiled-coil region" evidence="1">
    <location>
        <begin position="29"/>
        <end position="92"/>
    </location>
</feature>
<evidence type="ECO:0000313" key="3">
    <source>
        <dbReference type="Proteomes" id="UP001295684"/>
    </source>
</evidence>
<evidence type="ECO:0000256" key="1">
    <source>
        <dbReference type="SAM" id="Coils"/>
    </source>
</evidence>
<evidence type="ECO:0000313" key="2">
    <source>
        <dbReference type="EMBL" id="CAI2363103.1"/>
    </source>
</evidence>
<accession>A0AAD1X4U9</accession>
<feature type="coiled-coil region" evidence="1">
    <location>
        <begin position="240"/>
        <end position="313"/>
    </location>
</feature>
<comment type="caution">
    <text evidence="2">The sequence shown here is derived from an EMBL/GenBank/DDBJ whole genome shotgun (WGS) entry which is preliminary data.</text>
</comment>
<dbReference type="Proteomes" id="UP001295684">
    <property type="component" value="Unassembled WGS sequence"/>
</dbReference>
<organism evidence="2 3">
    <name type="scientific">Euplotes crassus</name>
    <dbReference type="NCBI Taxonomy" id="5936"/>
    <lineage>
        <taxon>Eukaryota</taxon>
        <taxon>Sar</taxon>
        <taxon>Alveolata</taxon>
        <taxon>Ciliophora</taxon>
        <taxon>Intramacronucleata</taxon>
        <taxon>Spirotrichea</taxon>
        <taxon>Hypotrichia</taxon>
        <taxon>Euplotida</taxon>
        <taxon>Euplotidae</taxon>
        <taxon>Moneuplotes</taxon>
    </lineage>
</organism>
<keyword evidence="3" id="KW-1185">Reference proteome</keyword>
<sequence length="377" mass="45227">MKQKLEYTREEAIINQKLVFKDEKISELQKTIKERSQEYQKRLDALRSDLYSESQQKMTYLEEKDQRFSEKLEDKAAILINLESEIIRLKSEQEKETLISVQKVSSLESKMSMLKEKYNKNQDTIGQLDNEVQQLVKENDDLKTKLIDFERDYTELHSNHERDKAIWDDRCEFLENQRNQAKRDLEDASQKFEITVEQLQRKDSSERGKTEKSHLILANNIEKKYKDQIKDINMSHEFAISDWSSRYKSLEKEYEELSQKYKIKSLRNISEDPLCESKIRNLLESEQYYQEENKKLKSQLDKQSLEIQLLLEKEKINYKQNLEIPEKKCKDLESKRSLKEFEVGKERAKWALEKNKINHEYDLLKDKDKKICLAITL</sequence>
<name>A0AAD1X4U9_EUPCR</name>
<reference evidence="2" key="1">
    <citation type="submission" date="2023-07" db="EMBL/GenBank/DDBJ databases">
        <authorList>
            <consortium name="AG Swart"/>
            <person name="Singh M."/>
            <person name="Singh A."/>
            <person name="Seah K."/>
            <person name="Emmerich C."/>
        </authorList>
    </citation>
    <scope>NUCLEOTIDE SEQUENCE</scope>
    <source>
        <strain evidence="2">DP1</strain>
    </source>
</reference>
<gene>
    <name evidence="2" type="ORF">ECRASSUSDP1_LOCUS4433</name>
</gene>
<proteinExistence type="predicted"/>
<dbReference type="EMBL" id="CAMPGE010004253">
    <property type="protein sequence ID" value="CAI2363103.1"/>
    <property type="molecule type" value="Genomic_DNA"/>
</dbReference>
<feature type="coiled-coil region" evidence="1">
    <location>
        <begin position="118"/>
        <end position="202"/>
    </location>
</feature>
<dbReference type="AlphaFoldDB" id="A0AAD1X4U9"/>
<dbReference type="Gene3D" id="1.10.287.1490">
    <property type="match status" value="1"/>
</dbReference>